<keyword evidence="1" id="KW-0472">Membrane</keyword>
<organism evidence="2 3">
    <name type="scientific">Halomarina salina</name>
    <dbReference type="NCBI Taxonomy" id="1872699"/>
    <lineage>
        <taxon>Archaea</taxon>
        <taxon>Methanobacteriati</taxon>
        <taxon>Methanobacteriota</taxon>
        <taxon>Stenosarchaea group</taxon>
        <taxon>Halobacteria</taxon>
        <taxon>Halobacteriales</taxon>
        <taxon>Natronomonadaceae</taxon>
        <taxon>Halomarina</taxon>
    </lineage>
</organism>
<evidence type="ECO:0000313" key="2">
    <source>
        <dbReference type="EMBL" id="MFC5971006.1"/>
    </source>
</evidence>
<dbReference type="EMBL" id="JBHSQH010000001">
    <property type="protein sequence ID" value="MFC5971006.1"/>
    <property type="molecule type" value="Genomic_DNA"/>
</dbReference>
<evidence type="ECO:0000256" key="1">
    <source>
        <dbReference type="SAM" id="Phobius"/>
    </source>
</evidence>
<sequence length="104" mass="10825">MFLVDLLVGGLLSAFVTGPVVYVGLAVRTGTAVTYAYAVGVALLALLLGGLTTALLGWLPVVGVVLSPLVWSGTVRALTRARWPMALFVGFLAWTLASTAFFVV</sequence>
<evidence type="ECO:0000313" key="3">
    <source>
        <dbReference type="Proteomes" id="UP001596099"/>
    </source>
</evidence>
<keyword evidence="1" id="KW-0812">Transmembrane</keyword>
<dbReference type="AlphaFoldDB" id="A0ABD5RK43"/>
<proteinExistence type="predicted"/>
<dbReference type="RefSeq" id="WP_247413920.1">
    <property type="nucleotide sequence ID" value="NZ_JALLGW010000001.1"/>
</dbReference>
<protein>
    <submittedName>
        <fullName evidence="2">Uncharacterized protein</fullName>
    </submittedName>
</protein>
<keyword evidence="3" id="KW-1185">Reference proteome</keyword>
<reference evidence="2 3" key="1">
    <citation type="journal article" date="2019" name="Int. J. Syst. Evol. Microbiol.">
        <title>The Global Catalogue of Microorganisms (GCM) 10K type strain sequencing project: providing services to taxonomists for standard genome sequencing and annotation.</title>
        <authorList>
            <consortium name="The Broad Institute Genomics Platform"/>
            <consortium name="The Broad Institute Genome Sequencing Center for Infectious Disease"/>
            <person name="Wu L."/>
            <person name="Ma J."/>
        </authorList>
    </citation>
    <scope>NUCLEOTIDE SEQUENCE [LARGE SCALE GENOMIC DNA]</scope>
    <source>
        <strain evidence="2 3">CGMCC 1.12543</strain>
    </source>
</reference>
<gene>
    <name evidence="2" type="ORF">ACFPYI_06630</name>
</gene>
<feature type="transmembrane region" description="Helical" evidence="1">
    <location>
        <begin position="32"/>
        <end position="51"/>
    </location>
</feature>
<name>A0ABD5RK43_9EURY</name>
<feature type="transmembrane region" description="Helical" evidence="1">
    <location>
        <begin position="85"/>
        <end position="103"/>
    </location>
</feature>
<feature type="transmembrane region" description="Helical" evidence="1">
    <location>
        <begin position="6"/>
        <end position="25"/>
    </location>
</feature>
<dbReference type="Proteomes" id="UP001596099">
    <property type="component" value="Unassembled WGS sequence"/>
</dbReference>
<keyword evidence="1" id="KW-1133">Transmembrane helix</keyword>
<accession>A0ABD5RK43</accession>
<comment type="caution">
    <text evidence="2">The sequence shown here is derived from an EMBL/GenBank/DDBJ whole genome shotgun (WGS) entry which is preliminary data.</text>
</comment>